<feature type="compositionally biased region" description="Basic and acidic residues" evidence="2">
    <location>
        <begin position="250"/>
        <end position="264"/>
    </location>
</feature>
<reference evidence="3" key="1">
    <citation type="submission" date="2022-07" db="EMBL/GenBank/DDBJ databases">
        <title>Genome analysis of Parmales, a sister group of diatoms, reveals the evolutionary specialization of diatoms from phago-mixotrophs to photoautotrophs.</title>
        <authorList>
            <person name="Ban H."/>
            <person name="Sato S."/>
            <person name="Yoshikawa S."/>
            <person name="Kazumasa Y."/>
            <person name="Nakamura Y."/>
            <person name="Ichinomiya M."/>
            <person name="Saitoh K."/>
            <person name="Sato N."/>
            <person name="Blanc-Mathieu R."/>
            <person name="Endo H."/>
            <person name="Kuwata A."/>
            <person name="Ogata H."/>
        </authorList>
    </citation>
    <scope>NUCLEOTIDE SEQUENCE</scope>
</reference>
<dbReference type="GO" id="GO:0070336">
    <property type="term" value="F:flap-structured DNA binding"/>
    <property type="evidence" value="ECO:0007669"/>
    <property type="project" value="TreeGrafter"/>
</dbReference>
<organism evidence="3 4">
    <name type="scientific">Triparma retinervis</name>
    <dbReference type="NCBI Taxonomy" id="2557542"/>
    <lineage>
        <taxon>Eukaryota</taxon>
        <taxon>Sar</taxon>
        <taxon>Stramenopiles</taxon>
        <taxon>Ochrophyta</taxon>
        <taxon>Bolidophyceae</taxon>
        <taxon>Parmales</taxon>
        <taxon>Triparmaceae</taxon>
        <taxon>Triparma</taxon>
    </lineage>
</organism>
<gene>
    <name evidence="3" type="ORF">TrRE_jg8006</name>
</gene>
<dbReference type="EC" id="3.1.4.1" evidence="1"/>
<keyword evidence="1" id="KW-0234">DNA repair</keyword>
<dbReference type="GO" id="GO:0008409">
    <property type="term" value="F:5'-3' exonuclease activity"/>
    <property type="evidence" value="ECO:0007669"/>
    <property type="project" value="TreeGrafter"/>
</dbReference>
<keyword evidence="1" id="KW-0227">DNA damage</keyword>
<comment type="function">
    <text evidence="1">Nuclease required for the repair of DNA interstrand cross-links (ICL). Acts as a 5'-3' exonuclease that anchors at a cut end of DNA and cleaves DNA successively at every third nucleotide, allowing to excise an ICL from one strand through flanking incisions.</text>
</comment>
<accession>A0A9W7F672</accession>
<keyword evidence="1" id="KW-0378">Hydrolase</keyword>
<dbReference type="OrthoDB" id="47818at2759"/>
<evidence type="ECO:0000313" key="3">
    <source>
        <dbReference type="EMBL" id="GMI04794.1"/>
    </source>
</evidence>
<dbReference type="AlphaFoldDB" id="A0A9W7F672"/>
<dbReference type="EMBL" id="BRXZ01000086">
    <property type="protein sequence ID" value="GMI04794.1"/>
    <property type="molecule type" value="Genomic_DNA"/>
</dbReference>
<feature type="region of interest" description="Disordered" evidence="2">
    <location>
        <begin position="360"/>
        <end position="387"/>
    </location>
</feature>
<keyword evidence="1" id="KW-0464">Manganese</keyword>
<dbReference type="InterPro" id="IPR033315">
    <property type="entry name" value="Fan1-like"/>
</dbReference>
<dbReference type="GO" id="GO:0046872">
    <property type="term" value="F:metal ion binding"/>
    <property type="evidence" value="ECO:0007669"/>
    <property type="project" value="UniProtKB-KW"/>
</dbReference>
<evidence type="ECO:0000256" key="2">
    <source>
        <dbReference type="SAM" id="MobiDB-lite"/>
    </source>
</evidence>
<dbReference type="GO" id="GO:0017108">
    <property type="term" value="F:5'-flap endonuclease activity"/>
    <property type="evidence" value="ECO:0007669"/>
    <property type="project" value="TreeGrafter"/>
</dbReference>
<dbReference type="GO" id="GO:0005634">
    <property type="term" value="C:nucleus"/>
    <property type="evidence" value="ECO:0007669"/>
    <property type="project" value="UniProtKB-SubCell"/>
</dbReference>
<keyword evidence="1" id="KW-0479">Metal-binding</keyword>
<keyword evidence="1" id="KW-0540">Nuclease</keyword>
<comment type="cofactor">
    <cofactor evidence="1">
        <name>Mg(2+)</name>
        <dbReference type="ChEBI" id="CHEBI:18420"/>
    </cofactor>
    <cofactor evidence="1">
        <name>Mn(2+)</name>
        <dbReference type="ChEBI" id="CHEBI:29035"/>
    </cofactor>
</comment>
<comment type="caution">
    <text evidence="3">The sequence shown here is derived from an EMBL/GenBank/DDBJ whole genome shotgun (WGS) entry which is preliminary data.</text>
</comment>
<keyword evidence="1" id="KW-0460">Magnesium</keyword>
<comment type="subcellular location">
    <subcellularLocation>
        <location evidence="1">Nucleus</location>
    </subcellularLocation>
</comment>
<dbReference type="PANTHER" id="PTHR15749">
    <property type="entry name" value="FANCONI-ASSOCIATED NUCLEASE 1"/>
    <property type="match status" value="1"/>
</dbReference>
<keyword evidence="1" id="KW-0539">Nucleus</keyword>
<dbReference type="GO" id="GO:0036297">
    <property type="term" value="P:interstrand cross-link repair"/>
    <property type="evidence" value="ECO:0007669"/>
    <property type="project" value="InterPro"/>
</dbReference>
<name>A0A9W7F672_9STRA</name>
<comment type="catalytic activity">
    <reaction evidence="1">
        <text>Hydrolytically removes 5'-nucleotides successively from the 3'-hydroxy termini of 3'-hydroxy-terminated oligonucleotides.</text>
        <dbReference type="EC" id="3.1.4.1"/>
    </reaction>
</comment>
<keyword evidence="4" id="KW-1185">Reference proteome</keyword>
<feature type="region of interest" description="Disordered" evidence="2">
    <location>
        <begin position="250"/>
        <end position="272"/>
    </location>
</feature>
<dbReference type="GO" id="GO:0004528">
    <property type="term" value="F:phosphodiesterase I activity"/>
    <property type="evidence" value="ECO:0007669"/>
    <property type="project" value="UniProtKB-EC"/>
</dbReference>
<protein>
    <recommendedName>
        <fullName evidence="1">Fanconi-associated nuclease</fullName>
        <ecNumber evidence="1">3.1.4.1</ecNumber>
    </recommendedName>
</protein>
<dbReference type="PANTHER" id="PTHR15749:SF4">
    <property type="entry name" value="FANCONI-ASSOCIATED NUCLEASE 1"/>
    <property type="match status" value="1"/>
</dbReference>
<dbReference type="Proteomes" id="UP001165082">
    <property type="component" value="Unassembled WGS sequence"/>
</dbReference>
<comment type="similarity">
    <text evidence="1">Belongs to the FAN1 family.</text>
</comment>
<proteinExistence type="inferred from homology"/>
<sequence>MAQVKALDLYARLLHRKKGVFRKDDIRRRYYNKEKNDEEVLHRRGIWGLIRLLLIAQNPGGTREGAWIKLTYTGDDEGYGPPSGGGGEMPDWGGVVIVGIMEVFNRAKRREGYKGAGGDFFRRGEYGVEDVERVLEDLEGEGGGGFKDDNERWIVAAGVICSLALPAIKRALEGEEKELDVRAFDAGATAGLIAYDCTGVLERRGYHGLATDILLRLVAGGGEGMKRRTVGKVCERLLVDWKHANGKFEKMEKEKEKERKKREGVGGGENEQEVEIIESVKSKPPLPTYTQIRASLIALLSSNGKDGKPSLPYSSYLTVCSRLKVPPACNAESSALKMSAGYKAKTDFCVANALRWDPGGDKEEEVRKGKSAFVEREEDAPGGGRRQWGGRVSVERLALEEHRLGKVGEVGGNWYGWHDEGGTVKRLFRCLVRKEIGGMTTLTPWSWESLEMNGDKGGRGMEEIDRIYRMEKDEEVRDYVDELVREHGTDGDYDNIRTLTMVGVGLGGKGLAGIFKALEYDCRHYGAGMPDLMMVRVSYEGEEGSGGVDLGRWVGEEFGEERKGEKLVARSKGMLRDKDGGNFLEMEPLATDFSPLRPKQSFLGFTSVKGKKKTARVTNGSISCEIPEGGWATGEGKEGRVLIYKHNWEELRVTRGEKVRVVGMDFDDTLIFAKASGVKYFREREFFGWKGEGSRDGGGKKSLMEKKFEGVEAGEFGVRRIIKTKRVELEGDDGEVVETAGEEKTAMKTYKDGEEANKAFDVEVTSAKRMKEKGRRGKSESLVVLELWSGKERLLREEVGS</sequence>
<evidence type="ECO:0000313" key="4">
    <source>
        <dbReference type="Proteomes" id="UP001165082"/>
    </source>
</evidence>
<evidence type="ECO:0000256" key="1">
    <source>
        <dbReference type="RuleBase" id="RU365033"/>
    </source>
</evidence>